<proteinExistence type="predicted"/>
<evidence type="ECO:0000313" key="3">
    <source>
        <dbReference type="Proteomes" id="UP001195483"/>
    </source>
</evidence>
<sequence>MAKSPHPKGTGKKNPPPAPVPVTFPEILKNMQDIGWEKFSECCGGFFFLLHLPPEFDELEPRDRLIFLRCEVSAALQFELADTHIPGLYCAERKSLREGIEQVWVDCRTDIYSMTLIGRQAAVKKYSAEAASSERIDVIPFNNDSLTDFGKKIGKISEFSHEFTAETAYGASGRIGGTVSGFIADDEYRLRTGKFASRFCLRHLTGISPVSPISVVTVHREGLFNIIDFDRESLTDSLTVLHGIISAKIGDLLKNYVFRAVHAPKGKPYYEIRGLSLSYTLLDRAPDISLFYERLMRASKPLNCYVCQLKSLQLDRLFRLISMKNGAGVEVAANSDIIRYAAGNYRCRAENKTKITADDFLQHLNIPETGNLSFTRKMYRRPVIFIMRRLTQTDGDYIGLNPLYTSDGTLYGLDTSPVFDEERSRTAFMRRMTSREVLLSFPINQAEL</sequence>
<reference evidence="2" key="2">
    <citation type="journal article" date="2021" name="Genome Biol. Evol.">
        <title>Developing a high-quality reference genome for a parasitic bivalve with doubly uniparental inheritance (Bivalvia: Unionida).</title>
        <authorList>
            <person name="Smith C.H."/>
        </authorList>
    </citation>
    <scope>NUCLEOTIDE SEQUENCE</scope>
    <source>
        <strain evidence="2">CHS0354</strain>
        <tissue evidence="2">Mantle</tissue>
    </source>
</reference>
<keyword evidence="3" id="KW-1185">Reference proteome</keyword>
<comment type="caution">
    <text evidence="2">The sequence shown here is derived from an EMBL/GenBank/DDBJ whole genome shotgun (WGS) entry which is preliminary data.</text>
</comment>
<gene>
    <name evidence="2" type="ORF">CHS0354_002039</name>
</gene>
<protein>
    <submittedName>
        <fullName evidence="2">Uncharacterized protein</fullName>
    </submittedName>
</protein>
<feature type="region of interest" description="Disordered" evidence="1">
    <location>
        <begin position="1"/>
        <end position="20"/>
    </location>
</feature>
<dbReference type="AlphaFoldDB" id="A0AAE0W7E0"/>
<name>A0AAE0W7E0_9BIVA</name>
<feature type="compositionally biased region" description="Basic residues" evidence="1">
    <location>
        <begin position="1"/>
        <end position="11"/>
    </location>
</feature>
<accession>A0AAE0W7E0</accession>
<dbReference type="EMBL" id="JAEAOA010000186">
    <property type="protein sequence ID" value="KAK3604231.1"/>
    <property type="molecule type" value="Genomic_DNA"/>
</dbReference>
<organism evidence="2 3">
    <name type="scientific">Potamilus streckersoni</name>
    <dbReference type="NCBI Taxonomy" id="2493646"/>
    <lineage>
        <taxon>Eukaryota</taxon>
        <taxon>Metazoa</taxon>
        <taxon>Spiralia</taxon>
        <taxon>Lophotrochozoa</taxon>
        <taxon>Mollusca</taxon>
        <taxon>Bivalvia</taxon>
        <taxon>Autobranchia</taxon>
        <taxon>Heteroconchia</taxon>
        <taxon>Palaeoheterodonta</taxon>
        <taxon>Unionida</taxon>
        <taxon>Unionoidea</taxon>
        <taxon>Unionidae</taxon>
        <taxon>Ambleminae</taxon>
        <taxon>Lampsilini</taxon>
        <taxon>Potamilus</taxon>
    </lineage>
</organism>
<reference evidence="2" key="1">
    <citation type="journal article" date="2021" name="Genome Biol. Evol.">
        <title>A High-Quality Reference Genome for a Parasitic Bivalve with Doubly Uniparental Inheritance (Bivalvia: Unionida).</title>
        <authorList>
            <person name="Smith C.H."/>
        </authorList>
    </citation>
    <scope>NUCLEOTIDE SEQUENCE</scope>
    <source>
        <strain evidence="2">CHS0354</strain>
    </source>
</reference>
<reference evidence="2" key="3">
    <citation type="submission" date="2023-05" db="EMBL/GenBank/DDBJ databases">
        <authorList>
            <person name="Smith C.H."/>
        </authorList>
    </citation>
    <scope>NUCLEOTIDE SEQUENCE</scope>
    <source>
        <strain evidence="2">CHS0354</strain>
        <tissue evidence="2">Mantle</tissue>
    </source>
</reference>
<dbReference type="Proteomes" id="UP001195483">
    <property type="component" value="Unassembled WGS sequence"/>
</dbReference>
<evidence type="ECO:0000313" key="2">
    <source>
        <dbReference type="EMBL" id="KAK3604231.1"/>
    </source>
</evidence>
<evidence type="ECO:0000256" key="1">
    <source>
        <dbReference type="SAM" id="MobiDB-lite"/>
    </source>
</evidence>